<evidence type="ECO:0000313" key="2">
    <source>
        <dbReference type="EMBL" id="SMR52954.1"/>
    </source>
</evidence>
<gene>
    <name evidence="2" type="ORF">ZT1E4_G6229</name>
</gene>
<sequence>MTLDSGCSGAHKQRLTGRRDSEVLGVLQLGINFRLQSVVLLIQHVCDSPSTRNRQCRLSDLHEALEGWMTMRQPLTLPQVTSGWRWPTLSNWRSISNQQACSWRWRRLLFVGMMNDGMNGAGLNGGLNGVPATSSSSSRTLRCIPPTQTPLLAVYLTNTKRKIGKKWIQQARAREGNDKEMNTGFTAEDVRDELVEISPWWLPFTSTHHKGLPVQHASCEEVTTASKEGRIEGYIILRVSNDARAVAGDESFAQSSATMISYRTDDNIEATIGRRQVMTVPVKLWGRSGMLCFFNVAFFMFNVHFMPTVPHILWPFTFSNKYIPNDTPTDISASTIDGRLYTIASSKAWDFLGPPSSTTDQYWDDLSAEGHEIIMVRSQELEAAGYNASKYFQGPTSWGFGKDMYPVQVDVFHQIHCLDQLRKQMYADHYYPRDQEADWQHLGHCLHILLQNIQCHADTNLIPHRWVENSSRPYAQFSIDKQCRNFHALKRWNKKHSVLVSNDMWASAKPHADSYVWEGYGEDLS</sequence>
<dbReference type="PANTHER" id="PTHR33365">
    <property type="entry name" value="YALI0B05434P"/>
    <property type="match status" value="1"/>
</dbReference>
<name>A0A2H1GHC3_ZYMTR</name>
<dbReference type="InterPro" id="IPR021765">
    <property type="entry name" value="UstYa-like"/>
</dbReference>
<comment type="similarity">
    <text evidence="1">Belongs to the ustYa family.</text>
</comment>
<evidence type="ECO:0000313" key="3">
    <source>
        <dbReference type="Proteomes" id="UP000245764"/>
    </source>
</evidence>
<dbReference type="PANTHER" id="PTHR33365:SF14">
    <property type="entry name" value="TAT PATHWAY SIGNAL SEQUENCE"/>
    <property type="match status" value="1"/>
</dbReference>
<proteinExistence type="inferred from homology"/>
<evidence type="ECO:0000256" key="1">
    <source>
        <dbReference type="ARBA" id="ARBA00035112"/>
    </source>
</evidence>
<accession>A0A2H1GHC3</accession>
<dbReference type="Pfam" id="PF11807">
    <property type="entry name" value="UstYa"/>
    <property type="match status" value="1"/>
</dbReference>
<dbReference type="GO" id="GO:0043386">
    <property type="term" value="P:mycotoxin biosynthetic process"/>
    <property type="evidence" value="ECO:0007669"/>
    <property type="project" value="InterPro"/>
</dbReference>
<dbReference type="AlphaFoldDB" id="A0A2H1GHC3"/>
<dbReference type="Proteomes" id="UP000245764">
    <property type="component" value="Chromosome 5"/>
</dbReference>
<reference evidence="3" key="1">
    <citation type="submission" date="2017-05" db="EMBL/GenBank/DDBJ databases">
        <authorList>
            <person name="Song R."/>
            <person name="Chenine A.L."/>
            <person name="Ruprecht R.M."/>
        </authorList>
    </citation>
    <scope>NUCLEOTIDE SEQUENCE [LARGE SCALE GENOMIC DNA]</scope>
</reference>
<protein>
    <submittedName>
        <fullName evidence="2">Uncharacterized protein</fullName>
    </submittedName>
</protein>
<dbReference type="EMBL" id="LT854257">
    <property type="protein sequence ID" value="SMR52954.1"/>
    <property type="molecule type" value="Genomic_DNA"/>
</dbReference>
<organism evidence="2 3">
    <name type="scientific">Zymoseptoria tritici ST99CH_1E4</name>
    <dbReference type="NCBI Taxonomy" id="1276532"/>
    <lineage>
        <taxon>Eukaryota</taxon>
        <taxon>Fungi</taxon>
        <taxon>Dikarya</taxon>
        <taxon>Ascomycota</taxon>
        <taxon>Pezizomycotina</taxon>
        <taxon>Dothideomycetes</taxon>
        <taxon>Dothideomycetidae</taxon>
        <taxon>Mycosphaerellales</taxon>
        <taxon>Mycosphaerellaceae</taxon>
        <taxon>Zymoseptoria</taxon>
    </lineage>
</organism>